<keyword evidence="4" id="KW-0804">Transcription</keyword>
<evidence type="ECO:0000313" key="10">
    <source>
        <dbReference type="RefSeq" id="XP_012864020.2"/>
    </source>
</evidence>
<reference evidence="10" key="1">
    <citation type="submission" date="2025-08" db="UniProtKB">
        <authorList>
            <consortium name="RefSeq"/>
        </authorList>
    </citation>
    <scope>IDENTIFICATION</scope>
</reference>
<dbReference type="SUPFAM" id="SSF46785">
    <property type="entry name" value="Winged helix' DNA-binding domain"/>
    <property type="match status" value="1"/>
</dbReference>
<dbReference type="Proteomes" id="UP000694863">
    <property type="component" value="Unplaced"/>
</dbReference>
<dbReference type="Pfam" id="PF07303">
    <property type="entry name" value="Occludin_ELL"/>
    <property type="match status" value="1"/>
</dbReference>
<evidence type="ECO:0000256" key="2">
    <source>
        <dbReference type="ARBA" id="ARBA00009171"/>
    </source>
</evidence>
<keyword evidence="5" id="KW-0539">Nucleus</keyword>
<dbReference type="SUPFAM" id="SSF144292">
    <property type="entry name" value="occludin/ELL-like"/>
    <property type="match status" value="1"/>
</dbReference>
<feature type="compositionally biased region" description="Polar residues" evidence="7">
    <location>
        <begin position="331"/>
        <end position="341"/>
    </location>
</feature>
<dbReference type="Gene3D" id="1.10.10.2670">
    <property type="entry name" value="E3 ubiquitin-protein ligase"/>
    <property type="match status" value="1"/>
</dbReference>
<feature type="region of interest" description="Disordered" evidence="7">
    <location>
        <begin position="288"/>
        <end position="315"/>
    </location>
</feature>
<evidence type="ECO:0000256" key="6">
    <source>
        <dbReference type="PROSITE-ProRule" id="PRU01324"/>
    </source>
</evidence>
<evidence type="ECO:0000313" key="9">
    <source>
        <dbReference type="Proteomes" id="UP000694863"/>
    </source>
</evidence>
<feature type="region of interest" description="Disordered" evidence="7">
    <location>
        <begin position="464"/>
        <end position="500"/>
    </location>
</feature>
<evidence type="ECO:0000256" key="4">
    <source>
        <dbReference type="ARBA" id="ARBA00023163"/>
    </source>
</evidence>
<keyword evidence="3" id="KW-0805">Transcription regulation</keyword>
<evidence type="ECO:0000256" key="3">
    <source>
        <dbReference type="ARBA" id="ARBA00023015"/>
    </source>
</evidence>
<dbReference type="Gene3D" id="6.10.140.340">
    <property type="match status" value="1"/>
</dbReference>
<feature type="domain" description="OCEL" evidence="8">
    <location>
        <begin position="502"/>
        <end position="612"/>
    </location>
</feature>
<dbReference type="InterPro" id="IPR019464">
    <property type="entry name" value="ELL_N"/>
</dbReference>
<feature type="region of interest" description="Disordered" evidence="7">
    <location>
        <begin position="331"/>
        <end position="359"/>
    </location>
</feature>
<dbReference type="PANTHER" id="PTHR23288:SF40">
    <property type="entry name" value="OCEL DOMAIN-CONTAINING PROTEIN"/>
    <property type="match status" value="1"/>
</dbReference>
<dbReference type="InterPro" id="IPR031176">
    <property type="entry name" value="ELL/occludin"/>
</dbReference>
<organism evidence="9 10">
    <name type="scientific">Echinops telfairi</name>
    <name type="common">Lesser hedgehog tenrec</name>
    <dbReference type="NCBI Taxonomy" id="9371"/>
    <lineage>
        <taxon>Eukaryota</taxon>
        <taxon>Metazoa</taxon>
        <taxon>Chordata</taxon>
        <taxon>Craniata</taxon>
        <taxon>Vertebrata</taxon>
        <taxon>Euteleostomi</taxon>
        <taxon>Mammalia</taxon>
        <taxon>Eutheria</taxon>
        <taxon>Afrotheria</taxon>
        <taxon>Tenrecidae</taxon>
        <taxon>Tenrecinae</taxon>
        <taxon>Echinops</taxon>
    </lineage>
</organism>
<dbReference type="Pfam" id="PF10390">
    <property type="entry name" value="ELL"/>
    <property type="match status" value="1"/>
</dbReference>
<evidence type="ECO:0000256" key="5">
    <source>
        <dbReference type="ARBA" id="ARBA00023242"/>
    </source>
</evidence>
<protein>
    <submittedName>
        <fullName evidence="10">RNA polymerase II elongation factor ELL2-like</fullName>
    </submittedName>
</protein>
<evidence type="ECO:0000256" key="1">
    <source>
        <dbReference type="ARBA" id="ARBA00004123"/>
    </source>
</evidence>
<dbReference type="InterPro" id="IPR010844">
    <property type="entry name" value="Occludin_ELL"/>
</dbReference>
<feature type="region of interest" description="Disordered" evidence="7">
    <location>
        <begin position="377"/>
        <end position="416"/>
    </location>
</feature>
<keyword evidence="9" id="KW-1185">Reference proteome</keyword>
<dbReference type="GeneID" id="101647507"/>
<evidence type="ECO:0000259" key="8">
    <source>
        <dbReference type="PROSITE" id="PS51980"/>
    </source>
</evidence>
<dbReference type="InterPro" id="IPR042065">
    <property type="entry name" value="E3_ELL-like"/>
</dbReference>
<name>A0ABM0ZU06_ECHTE</name>
<comment type="subcellular location">
    <subcellularLocation>
        <location evidence="1">Nucleus</location>
    </subcellularLocation>
</comment>
<dbReference type="PANTHER" id="PTHR23288">
    <property type="entry name" value="OCCLUDIN AND RNA POLYMERASE II ELONGATION FACTOR ELL"/>
    <property type="match status" value="1"/>
</dbReference>
<evidence type="ECO:0000256" key="7">
    <source>
        <dbReference type="SAM" id="MobiDB-lite"/>
    </source>
</evidence>
<comment type="similarity">
    <text evidence="2 6">Belongs to the ELL/occludin family.</text>
</comment>
<dbReference type="RefSeq" id="XP_012864020.2">
    <property type="nucleotide sequence ID" value="XM_013008566.2"/>
</dbReference>
<feature type="compositionally biased region" description="Basic and acidic residues" evidence="7">
    <location>
        <begin position="388"/>
        <end position="398"/>
    </location>
</feature>
<feature type="compositionally biased region" description="Polar residues" evidence="7">
    <location>
        <begin position="399"/>
        <end position="416"/>
    </location>
</feature>
<dbReference type="InterPro" id="IPR036390">
    <property type="entry name" value="WH_DNA-bd_sf"/>
</dbReference>
<accession>A0ABM0ZU06</accession>
<sequence length="616" mass="69339">MDQLGEHNTRYSMTVPRDKIIGEAQLLDDRMPRQDKGLQTTQALHQYQLHRSTHLPGVSTQVPGVEGLSDFPPNLLRASMNPANIELPIENESNHEDRVAPLQATLLSSPATPLPCWGLAGRNFTRCRIMKKTTQAEGKSHDVLKKMIKPPVGQKVPIQGAGPSISESVHGSAKFTSIKPPYAIPASLVSDSVYMQPYIDRVIHLLALKDYKISELSVRLQRDGIHKKDKCTIGKVLEQVAILNPRKFTYTLKDYLFKQVRRDWPGYTDSDRQLLDSVLARKGQAQTAPATKCLRSSRDSSTGGTPRKKVRFPSAAVDSLGVGKGKISHLTTVAQPPSNARLNKARREPAATSVKSPAATAEPICAPLPSSYCTASSCSWPGTPEGARTQDPEDDHVWQHSSSVEYQQDESNTTKRSACTSDFMKYPMLLKKTHPTLHLNKTHKQAFTENQANSQTYTATMEIQGTDSPSHESYVEPEPSEDNRELYPTPQDSTSTSTSEVSDYLTKYVTIVSSEQRQRYVQDFTAEFEDYHALRDTMLSLSLPFYDLKAKKIQFSPGTKEYEDINEEILREYQKLKQNNPNFYAEKKRCYYLYDKLAHIKRLVSDFDQKQRESCY</sequence>
<proteinExistence type="inferred from homology"/>
<dbReference type="PROSITE" id="PS51980">
    <property type="entry name" value="OCEL"/>
    <property type="match status" value="1"/>
</dbReference>
<gene>
    <name evidence="10" type="primary">LOC101647507</name>
</gene>